<proteinExistence type="predicted"/>
<dbReference type="PANTHER" id="PTHR30055">
    <property type="entry name" value="HTH-TYPE TRANSCRIPTIONAL REGULATOR RUTR"/>
    <property type="match status" value="1"/>
</dbReference>
<dbReference type="EMBL" id="JAPNTZ010000003">
    <property type="protein sequence ID" value="MCY1138506.1"/>
    <property type="molecule type" value="Genomic_DNA"/>
</dbReference>
<dbReference type="PANTHER" id="PTHR30055:SF146">
    <property type="entry name" value="HTH-TYPE TRANSCRIPTIONAL DUAL REGULATOR CECR"/>
    <property type="match status" value="1"/>
</dbReference>
<dbReference type="InterPro" id="IPR050109">
    <property type="entry name" value="HTH-type_TetR-like_transc_reg"/>
</dbReference>
<feature type="domain" description="HTH tetR-type" evidence="3">
    <location>
        <begin position="12"/>
        <end position="72"/>
    </location>
</feature>
<dbReference type="Gene3D" id="1.10.357.10">
    <property type="entry name" value="Tetracycline Repressor, domain 2"/>
    <property type="match status" value="1"/>
</dbReference>
<dbReference type="SUPFAM" id="SSF46689">
    <property type="entry name" value="Homeodomain-like"/>
    <property type="match status" value="1"/>
</dbReference>
<reference evidence="4" key="1">
    <citation type="submission" date="2022-11" db="EMBL/GenBank/DDBJ databases">
        <authorList>
            <person name="Somphong A."/>
            <person name="Phongsopitanun W."/>
        </authorList>
    </citation>
    <scope>NUCLEOTIDE SEQUENCE</scope>
    <source>
        <strain evidence="4">Pm04-4</strain>
    </source>
</reference>
<dbReference type="InterPro" id="IPR001647">
    <property type="entry name" value="HTH_TetR"/>
</dbReference>
<accession>A0ABT4AWA4</accession>
<keyword evidence="5" id="KW-1185">Reference proteome</keyword>
<dbReference type="Proteomes" id="UP001151002">
    <property type="component" value="Unassembled WGS sequence"/>
</dbReference>
<name>A0ABT4AWA4_9ACTN</name>
<evidence type="ECO:0000256" key="1">
    <source>
        <dbReference type="ARBA" id="ARBA00023125"/>
    </source>
</evidence>
<dbReference type="PRINTS" id="PR00455">
    <property type="entry name" value="HTHTETR"/>
</dbReference>
<gene>
    <name evidence="4" type="ORF">OWR29_10900</name>
</gene>
<dbReference type="Pfam" id="PF00440">
    <property type="entry name" value="TetR_N"/>
    <property type="match status" value="1"/>
</dbReference>
<comment type="caution">
    <text evidence="4">The sequence shown here is derived from an EMBL/GenBank/DDBJ whole genome shotgun (WGS) entry which is preliminary data.</text>
</comment>
<organism evidence="4 5">
    <name type="scientific">Paractinoplanes pyxinae</name>
    <dbReference type="NCBI Taxonomy" id="2997416"/>
    <lineage>
        <taxon>Bacteria</taxon>
        <taxon>Bacillati</taxon>
        <taxon>Actinomycetota</taxon>
        <taxon>Actinomycetes</taxon>
        <taxon>Micromonosporales</taxon>
        <taxon>Micromonosporaceae</taxon>
        <taxon>Paractinoplanes</taxon>
    </lineage>
</organism>
<evidence type="ECO:0000256" key="2">
    <source>
        <dbReference type="PROSITE-ProRule" id="PRU00335"/>
    </source>
</evidence>
<evidence type="ECO:0000313" key="5">
    <source>
        <dbReference type="Proteomes" id="UP001151002"/>
    </source>
</evidence>
<dbReference type="PROSITE" id="PS50977">
    <property type="entry name" value="HTH_TETR_2"/>
    <property type="match status" value="1"/>
</dbReference>
<evidence type="ECO:0000313" key="4">
    <source>
        <dbReference type="EMBL" id="MCY1138506.1"/>
    </source>
</evidence>
<sequence>MSTVTRTRLTAEERQEQLIVAAVTAFSQNGYAGTTTDQVARLAGVSQPYVIRLFRTKQELFLAGVQHAGDRIEATWREAADRSPTLESLGEAYGELLAQPELITMLLHGFAAAGDPAIGDPVRACFGRLYEVVRELTGATAAEARDFFAVGMLLTCLGAMRVLGPDAVPPQPWSADLLGTFEGLDKKL</sequence>
<dbReference type="InterPro" id="IPR009057">
    <property type="entry name" value="Homeodomain-like_sf"/>
</dbReference>
<protein>
    <submittedName>
        <fullName evidence="4">TetR/AcrR family transcriptional regulator</fullName>
    </submittedName>
</protein>
<evidence type="ECO:0000259" key="3">
    <source>
        <dbReference type="PROSITE" id="PS50977"/>
    </source>
</evidence>
<keyword evidence="1 2" id="KW-0238">DNA-binding</keyword>
<feature type="DNA-binding region" description="H-T-H motif" evidence="2">
    <location>
        <begin position="35"/>
        <end position="54"/>
    </location>
</feature>